<sequence length="48" mass="5340">MSSTCQRYQEGTENGLADHIHPRRSNQTLAPLHPRRDLGELDGLPTIG</sequence>
<evidence type="ECO:0000313" key="3">
    <source>
        <dbReference type="Proteomes" id="UP000824151"/>
    </source>
</evidence>
<reference evidence="2" key="1">
    <citation type="journal article" date="2021" name="PeerJ">
        <title>Extensive microbial diversity within the chicken gut microbiome revealed by metagenomics and culture.</title>
        <authorList>
            <person name="Gilroy R."/>
            <person name="Ravi A."/>
            <person name="Getino M."/>
            <person name="Pursley I."/>
            <person name="Horton D.L."/>
            <person name="Alikhan N.F."/>
            <person name="Baker D."/>
            <person name="Gharbi K."/>
            <person name="Hall N."/>
            <person name="Watson M."/>
            <person name="Adriaenssens E.M."/>
            <person name="Foster-Nyarko E."/>
            <person name="Jarju S."/>
            <person name="Secka A."/>
            <person name="Antonio M."/>
            <person name="Oren A."/>
            <person name="Chaudhuri R.R."/>
            <person name="La Ragione R."/>
            <person name="Hildebrand F."/>
            <person name="Pallen M.J."/>
        </authorList>
    </citation>
    <scope>NUCLEOTIDE SEQUENCE</scope>
    <source>
        <strain evidence="2">ChiHejej3B27-3195</strain>
    </source>
</reference>
<reference evidence="2" key="2">
    <citation type="submission" date="2021-04" db="EMBL/GenBank/DDBJ databases">
        <authorList>
            <person name="Gilroy R."/>
        </authorList>
    </citation>
    <scope>NUCLEOTIDE SEQUENCE</scope>
    <source>
        <strain evidence="2">ChiHejej3B27-3195</strain>
    </source>
</reference>
<feature type="region of interest" description="Disordered" evidence="1">
    <location>
        <begin position="1"/>
        <end position="48"/>
    </location>
</feature>
<dbReference type="EMBL" id="DXGD01000499">
    <property type="protein sequence ID" value="HIX01124.1"/>
    <property type="molecule type" value="Genomic_DNA"/>
</dbReference>
<name>A0A9D1UVG7_9MICC</name>
<dbReference type="AlphaFoldDB" id="A0A9D1UVG7"/>
<dbReference type="Proteomes" id="UP000824151">
    <property type="component" value="Unassembled WGS sequence"/>
</dbReference>
<comment type="caution">
    <text evidence="2">The sequence shown here is derived from an EMBL/GenBank/DDBJ whole genome shotgun (WGS) entry which is preliminary data.</text>
</comment>
<gene>
    <name evidence="2" type="ORF">H9871_13405</name>
</gene>
<protein>
    <submittedName>
        <fullName evidence="2">Uncharacterized protein</fullName>
    </submittedName>
</protein>
<feature type="compositionally biased region" description="Polar residues" evidence="1">
    <location>
        <begin position="1"/>
        <end position="12"/>
    </location>
</feature>
<proteinExistence type="predicted"/>
<evidence type="ECO:0000256" key="1">
    <source>
        <dbReference type="SAM" id="MobiDB-lite"/>
    </source>
</evidence>
<accession>A0A9D1UVG7</accession>
<organism evidence="2 3">
    <name type="scientific">Candidatus Nesterenkonia stercoripullorum</name>
    <dbReference type="NCBI Taxonomy" id="2838701"/>
    <lineage>
        <taxon>Bacteria</taxon>
        <taxon>Bacillati</taxon>
        <taxon>Actinomycetota</taxon>
        <taxon>Actinomycetes</taxon>
        <taxon>Micrococcales</taxon>
        <taxon>Micrococcaceae</taxon>
        <taxon>Nesterenkonia</taxon>
    </lineage>
</organism>
<evidence type="ECO:0000313" key="2">
    <source>
        <dbReference type="EMBL" id="HIX01124.1"/>
    </source>
</evidence>